<dbReference type="EMBL" id="CP155447">
    <property type="protein sequence ID" value="XBH06491.1"/>
    <property type="molecule type" value="Genomic_DNA"/>
</dbReference>
<dbReference type="GO" id="GO:0016787">
    <property type="term" value="F:hydrolase activity"/>
    <property type="evidence" value="ECO:0007669"/>
    <property type="project" value="UniProtKB-KW"/>
</dbReference>
<evidence type="ECO:0000313" key="3">
    <source>
        <dbReference type="EMBL" id="XBH06491.1"/>
    </source>
</evidence>
<dbReference type="Gene3D" id="3.30.540.30">
    <property type="match status" value="2"/>
</dbReference>
<protein>
    <submittedName>
        <fullName evidence="3">Peptidase M49</fullName>
    </submittedName>
</protein>
<keyword evidence="2" id="KW-0378">Hydrolase</keyword>
<evidence type="ECO:0000256" key="2">
    <source>
        <dbReference type="ARBA" id="ARBA00022801"/>
    </source>
</evidence>
<proteinExistence type="predicted"/>
<dbReference type="PANTHER" id="PTHR23422:SF11">
    <property type="entry name" value="DIPEPTIDYL PEPTIDASE 3"/>
    <property type="match status" value="1"/>
</dbReference>
<sequence>MRPTTWLLATFIVPLLVAPVLADEPKAERPYLLERVDEAAVARIYADGFTKLPLDQKVLLYHLYQAAVAGRDIYYDQRYVHSLAMREILESILTHSEGIDPATLDEIRRYTKLFWLNSGPYAHLTARKFVLKCTPEAFAAAAKSAAKAGATFPSEKGESLESLLDRLRPSFFDPNFEPIVTNKTPGPGKDILATSANNLYVGVEMKDLDGFREQYALNSRLVNRDGRLVEEPYRIGGKYSEQIRRIVGHLEEAAKHAPATMRDALHALVQFYRTGTNEDREKYDIAWVRDKDSPVDTINGFIEVYMDARGVKGSWESVVFFVNQEKTGEIRKLAADAQWFEDHMPWIKEYRKPNVQGITANAIEVVIETGDCGPITPIGINLPNDQEVRERYGSKSVSLSNVLEASDKSTPTTFRAEFAWTPEEVARATKWSVLGGELLVNMHEVIGHASGRVSPTLQGKPQDLLKEQYSALEEGRADLVALYFMPDPRLAELGLVKAEDQAEVTQAVYENYTRNGLVQLRRIPTGAQIEEDHMRNRQMVVRWLMEHTKAIEVRQREGKTYYVMIDAKAFHEGVGKLLAEVQRIKSEGDYEAAKKLFETYGIHFDPMLRDEVLARVKKLDLPSYTGYVMPRLTPTTGENGTIRDVTISYPNDLTEQMLEFSAAGKSR</sequence>
<dbReference type="Pfam" id="PF03571">
    <property type="entry name" value="Peptidase_M49"/>
    <property type="match status" value="2"/>
</dbReference>
<keyword evidence="1" id="KW-0479">Metal-binding</keyword>
<evidence type="ECO:0000256" key="1">
    <source>
        <dbReference type="ARBA" id="ARBA00022723"/>
    </source>
</evidence>
<dbReference type="AlphaFoldDB" id="A0AAU7CMX5"/>
<organism evidence="3">
    <name type="scientific">Singulisphaera sp. Ch08</name>
    <dbReference type="NCBI Taxonomy" id="3120278"/>
    <lineage>
        <taxon>Bacteria</taxon>
        <taxon>Pseudomonadati</taxon>
        <taxon>Planctomycetota</taxon>
        <taxon>Planctomycetia</taxon>
        <taxon>Isosphaerales</taxon>
        <taxon>Isosphaeraceae</taxon>
        <taxon>Singulisphaera</taxon>
    </lineage>
</organism>
<dbReference type="PANTHER" id="PTHR23422">
    <property type="entry name" value="DIPEPTIDYL PEPTIDASE III-RELATED"/>
    <property type="match status" value="1"/>
</dbReference>
<gene>
    <name evidence="3" type="ORF">V5E97_10760</name>
</gene>
<name>A0AAU7CMX5_9BACT</name>
<dbReference type="RefSeq" id="WP_406699341.1">
    <property type="nucleotide sequence ID" value="NZ_CP155447.1"/>
</dbReference>
<accession>A0AAU7CMX5</accession>
<reference evidence="3" key="1">
    <citation type="submission" date="2024-05" db="EMBL/GenBank/DDBJ databases">
        <title>Planctomycetes of the genus Singulisphaera possess chitinolytic capabilities.</title>
        <authorList>
            <person name="Ivanova A."/>
        </authorList>
    </citation>
    <scope>NUCLEOTIDE SEQUENCE</scope>
    <source>
        <strain evidence="3">Ch08T</strain>
    </source>
</reference>
<dbReference type="InterPro" id="IPR039461">
    <property type="entry name" value="Peptidase_M49"/>
</dbReference>
<dbReference type="GO" id="GO:0046872">
    <property type="term" value="F:metal ion binding"/>
    <property type="evidence" value="ECO:0007669"/>
    <property type="project" value="UniProtKB-KW"/>
</dbReference>